<dbReference type="InterPro" id="IPR051921">
    <property type="entry name" value="ABC_osmolyte_uptake_ATP-bind"/>
</dbReference>
<dbReference type="OrthoDB" id="9802264at2"/>
<dbReference type="InterPro" id="IPR017871">
    <property type="entry name" value="ABC_transporter-like_CS"/>
</dbReference>
<evidence type="ECO:0000256" key="8">
    <source>
        <dbReference type="ARBA" id="ARBA00068787"/>
    </source>
</evidence>
<evidence type="ECO:0000256" key="5">
    <source>
        <dbReference type="ARBA" id="ARBA00051811"/>
    </source>
</evidence>
<organism evidence="10 11">
    <name type="scientific">Acetobacter peroxydans</name>
    <dbReference type="NCBI Taxonomy" id="104098"/>
    <lineage>
        <taxon>Bacteria</taxon>
        <taxon>Pseudomonadati</taxon>
        <taxon>Pseudomonadota</taxon>
        <taxon>Alphaproteobacteria</taxon>
        <taxon>Acetobacterales</taxon>
        <taxon>Acetobacteraceae</taxon>
        <taxon>Acetobacter</taxon>
    </lineage>
</organism>
<comment type="caution">
    <text evidence="10">The sequence shown here is derived from an EMBL/GenBank/DDBJ whole genome shotgun (WGS) entry which is preliminary data.</text>
</comment>
<dbReference type="EC" id="7.6.2.9" evidence="7"/>
<evidence type="ECO:0000256" key="3">
    <source>
        <dbReference type="ARBA" id="ARBA00022741"/>
    </source>
</evidence>
<evidence type="ECO:0000256" key="2">
    <source>
        <dbReference type="ARBA" id="ARBA00022448"/>
    </source>
</evidence>
<dbReference type="SMART" id="SM00382">
    <property type="entry name" value="AAA"/>
    <property type="match status" value="1"/>
</dbReference>
<comment type="catalytic activity">
    <reaction evidence="5">
        <text>a quaternary ammonium(out) + ATP + H2O = a quaternary ammonium(in) + ADP + phosphate + H(+)</text>
        <dbReference type="Rhea" id="RHEA:11036"/>
        <dbReference type="ChEBI" id="CHEBI:15377"/>
        <dbReference type="ChEBI" id="CHEBI:15378"/>
        <dbReference type="ChEBI" id="CHEBI:30616"/>
        <dbReference type="ChEBI" id="CHEBI:35267"/>
        <dbReference type="ChEBI" id="CHEBI:43474"/>
        <dbReference type="ChEBI" id="CHEBI:456216"/>
        <dbReference type="EC" id="7.6.2.9"/>
    </reaction>
    <physiologicalReaction direction="left-to-right" evidence="5">
        <dbReference type="Rhea" id="RHEA:11037"/>
    </physiologicalReaction>
</comment>
<comment type="similarity">
    <text evidence="1">Belongs to the ABC transporter superfamily.</text>
</comment>
<dbReference type="AlphaFoldDB" id="A0A4Y3TYW4"/>
<keyword evidence="4 10" id="KW-0067">ATP-binding</keyword>
<comment type="subunit">
    <text evidence="6">The complex is probably composed of two ATP-binding proteins (TmoW), two transmembrane proteins (TmoV) and a solute-binding protein (TmoX).</text>
</comment>
<keyword evidence="2" id="KW-0813">Transport</keyword>
<dbReference type="PANTHER" id="PTHR43869">
    <property type="entry name" value="GLYCINE BETAINE/PROLINE BETAINE TRANSPORT SYSTEM ATP-BINDING PROTEIN PROV"/>
    <property type="match status" value="1"/>
</dbReference>
<evidence type="ECO:0000256" key="7">
    <source>
        <dbReference type="ARBA" id="ARBA00066388"/>
    </source>
</evidence>
<evidence type="ECO:0000256" key="4">
    <source>
        <dbReference type="ARBA" id="ARBA00022840"/>
    </source>
</evidence>
<keyword evidence="11" id="KW-1185">Reference proteome</keyword>
<evidence type="ECO:0000256" key="1">
    <source>
        <dbReference type="ARBA" id="ARBA00005417"/>
    </source>
</evidence>
<dbReference type="InterPro" id="IPR003593">
    <property type="entry name" value="AAA+_ATPase"/>
</dbReference>
<dbReference type="EMBL" id="BJMV01000023">
    <property type="protein sequence ID" value="GEB86649.1"/>
    <property type="molecule type" value="Genomic_DNA"/>
</dbReference>
<evidence type="ECO:0000256" key="6">
    <source>
        <dbReference type="ARBA" id="ARBA00061968"/>
    </source>
</evidence>
<gene>
    <name evidence="10" type="ORF">APE01nite_24460</name>
</gene>
<dbReference type="RefSeq" id="WP_141377985.1">
    <property type="nucleotide sequence ID" value="NZ_BAPL01000026.1"/>
</dbReference>
<dbReference type="GO" id="GO:0015418">
    <property type="term" value="F:ABC-type quaternary ammonium compound transporting activity"/>
    <property type="evidence" value="ECO:0007669"/>
    <property type="project" value="UniProtKB-EC"/>
</dbReference>
<dbReference type="PROSITE" id="PS00211">
    <property type="entry name" value="ABC_TRANSPORTER_1"/>
    <property type="match status" value="1"/>
</dbReference>
<protein>
    <recommendedName>
        <fullName evidence="8">Trimethylamine N-oxide transport system ATP-binding protein TmoW</fullName>
        <ecNumber evidence="7">7.6.2.9</ecNumber>
    </recommendedName>
</protein>
<feature type="domain" description="ABC transporter" evidence="9">
    <location>
        <begin position="34"/>
        <end position="274"/>
    </location>
</feature>
<keyword evidence="3" id="KW-0547">Nucleotide-binding</keyword>
<dbReference type="FunFam" id="3.40.50.300:FF:000201">
    <property type="entry name" value="Glycine betaine/L-proline ABC transporter ATP-binding protein"/>
    <property type="match status" value="1"/>
</dbReference>
<dbReference type="Gene3D" id="3.40.50.300">
    <property type="entry name" value="P-loop containing nucleotide triphosphate hydrolases"/>
    <property type="match status" value="1"/>
</dbReference>
<dbReference type="InterPro" id="IPR027417">
    <property type="entry name" value="P-loop_NTPase"/>
</dbReference>
<dbReference type="Pfam" id="PF00005">
    <property type="entry name" value="ABC_tran"/>
    <property type="match status" value="1"/>
</dbReference>
<proteinExistence type="inferred from homology"/>
<evidence type="ECO:0000313" key="11">
    <source>
        <dbReference type="Proteomes" id="UP000317730"/>
    </source>
</evidence>
<sequence>MNSALSFRHVDIMFPSRKGGGLVDKAIALAREGKSRAEILEATGVVLGVSDANLEVERGKISVLMGLSGSGKSTLLRAANRLNKTVNGEVLIGNGVAHVDVASCNEDTLRDLRKTRIAMVFQQFAILPWRTVRENVGLGLELRDIAPAIRREMVDEKLELVGLDKWADSNVKSLSGGMQQRVGLARAFATDADILLMDEPFSALDPLIRRKLQDELMMLQKKLKKTILFVSHDIDEAMKIGNQITIMKEGRIVQTGTPQEIVAHPANDYVRDFISHMNPLPILSADSFMKPLSHDLSDLTIAGSGPYRLDIASGRLVSADGRSFSTLFLASGEPAPQTLAQDCILCVPETTPLSEIAALSQQSPWPLLVHNGSAITGLCDERSIISAVVQVSRDAA</sequence>
<dbReference type="InterPro" id="IPR003439">
    <property type="entry name" value="ABC_transporter-like_ATP-bd"/>
</dbReference>
<dbReference type="GO" id="GO:0005524">
    <property type="term" value="F:ATP binding"/>
    <property type="evidence" value="ECO:0007669"/>
    <property type="project" value="UniProtKB-KW"/>
</dbReference>
<evidence type="ECO:0000259" key="9">
    <source>
        <dbReference type="PROSITE" id="PS50893"/>
    </source>
</evidence>
<name>A0A4Y3TYW4_9PROT</name>
<evidence type="ECO:0000313" key="10">
    <source>
        <dbReference type="EMBL" id="GEB86649.1"/>
    </source>
</evidence>
<dbReference type="Proteomes" id="UP000317730">
    <property type="component" value="Unassembled WGS sequence"/>
</dbReference>
<dbReference type="SUPFAM" id="SSF52540">
    <property type="entry name" value="P-loop containing nucleoside triphosphate hydrolases"/>
    <property type="match status" value="1"/>
</dbReference>
<dbReference type="PROSITE" id="PS50893">
    <property type="entry name" value="ABC_TRANSPORTER_2"/>
    <property type="match status" value="1"/>
</dbReference>
<dbReference type="PANTHER" id="PTHR43869:SF1">
    <property type="entry name" value="GLYCINE BETAINE_PROLINE BETAINE TRANSPORT SYSTEM ATP-BINDING PROTEIN PROV"/>
    <property type="match status" value="1"/>
</dbReference>
<dbReference type="GO" id="GO:0006970">
    <property type="term" value="P:response to osmotic stress"/>
    <property type="evidence" value="ECO:0007669"/>
    <property type="project" value="UniProtKB-ARBA"/>
</dbReference>
<reference evidence="10 11" key="1">
    <citation type="submission" date="2019-06" db="EMBL/GenBank/DDBJ databases">
        <title>Whole genome shotgun sequence of Acetobacter peroxydans NBRC 13755.</title>
        <authorList>
            <person name="Hosoyama A."/>
            <person name="Uohara A."/>
            <person name="Ohji S."/>
            <person name="Ichikawa N."/>
        </authorList>
    </citation>
    <scope>NUCLEOTIDE SEQUENCE [LARGE SCALE GENOMIC DNA]</scope>
    <source>
        <strain evidence="10 11">NBRC 13755</strain>
    </source>
</reference>
<dbReference type="GO" id="GO:0016887">
    <property type="term" value="F:ATP hydrolysis activity"/>
    <property type="evidence" value="ECO:0007669"/>
    <property type="project" value="InterPro"/>
</dbReference>
<accession>A0A4Y3TYW4</accession>